<dbReference type="PANTHER" id="PTHR43877">
    <property type="entry name" value="AMINOALKYLPHOSPHONATE N-ACETYLTRANSFERASE-RELATED-RELATED"/>
    <property type="match status" value="1"/>
</dbReference>
<evidence type="ECO:0000256" key="1">
    <source>
        <dbReference type="ARBA" id="ARBA00022679"/>
    </source>
</evidence>
<accession>A0A3M4LSP9</accession>
<sequence length="279" mass="31238">MPHGAQRQGSHRCPAGTARHPGADQHRGFRHRDVRDGWLRADPHPARNPGLPEAVHPAAHLSGQRDERRKGQAGRRQCGVDQVLVTRVDQMSDRGGPYRHGRGHLIHRPGATRPSPGDASARHCWLMRRDLGKPVSLRHWPDHIGLIPFTLDQAPGIHALLTLGYQDGCGSVPNYPDWSRAFEQDPEFDTALCFVARDELGAVGVITCWTSAFIKDLVVHPRARRQGIAMALLAHLFDHLRQRGEARVDLRVMENNLAARELYEKSDMSYILRSAIDPQ</sequence>
<dbReference type="Gene3D" id="3.40.630.30">
    <property type="match status" value="1"/>
</dbReference>
<dbReference type="SUPFAM" id="SSF55729">
    <property type="entry name" value="Acyl-CoA N-acyltransferases (Nat)"/>
    <property type="match status" value="1"/>
</dbReference>
<dbReference type="Proteomes" id="UP000277236">
    <property type="component" value="Unassembled WGS sequence"/>
</dbReference>
<dbReference type="CDD" id="cd04301">
    <property type="entry name" value="NAT_SF"/>
    <property type="match status" value="1"/>
</dbReference>
<feature type="region of interest" description="Disordered" evidence="3">
    <location>
        <begin position="92"/>
        <end position="118"/>
    </location>
</feature>
<comment type="caution">
    <text evidence="5">The sequence shown here is derived from an EMBL/GenBank/DDBJ whole genome shotgun (WGS) entry which is preliminary data.</text>
</comment>
<dbReference type="EMBL" id="RBRE01000059">
    <property type="protein sequence ID" value="RMQ44538.1"/>
    <property type="molecule type" value="Genomic_DNA"/>
</dbReference>
<dbReference type="GO" id="GO:0016747">
    <property type="term" value="F:acyltransferase activity, transferring groups other than amino-acyl groups"/>
    <property type="evidence" value="ECO:0007669"/>
    <property type="project" value="InterPro"/>
</dbReference>
<evidence type="ECO:0000313" key="5">
    <source>
        <dbReference type="EMBL" id="RMQ44538.1"/>
    </source>
</evidence>
<dbReference type="Pfam" id="PF00583">
    <property type="entry name" value="Acetyltransf_1"/>
    <property type="match status" value="1"/>
</dbReference>
<protein>
    <submittedName>
        <fullName evidence="5">Acetyltransferase</fullName>
    </submittedName>
</protein>
<feature type="region of interest" description="Disordered" evidence="3">
    <location>
        <begin position="1"/>
        <end position="78"/>
    </location>
</feature>
<feature type="compositionally biased region" description="Basic residues" evidence="3">
    <location>
        <begin position="97"/>
        <end position="107"/>
    </location>
</feature>
<proteinExistence type="predicted"/>
<dbReference type="InterPro" id="IPR050832">
    <property type="entry name" value="Bact_Acetyltransf"/>
</dbReference>
<keyword evidence="2" id="KW-0012">Acyltransferase</keyword>
<dbReference type="PROSITE" id="PS51186">
    <property type="entry name" value="GNAT"/>
    <property type="match status" value="1"/>
</dbReference>
<evidence type="ECO:0000256" key="2">
    <source>
        <dbReference type="ARBA" id="ARBA00023315"/>
    </source>
</evidence>
<organism evidence="5 6">
    <name type="scientific">Pseudomonas cichorii</name>
    <dbReference type="NCBI Taxonomy" id="36746"/>
    <lineage>
        <taxon>Bacteria</taxon>
        <taxon>Pseudomonadati</taxon>
        <taxon>Pseudomonadota</taxon>
        <taxon>Gammaproteobacteria</taxon>
        <taxon>Pseudomonadales</taxon>
        <taxon>Pseudomonadaceae</taxon>
        <taxon>Pseudomonas</taxon>
    </lineage>
</organism>
<feature type="compositionally biased region" description="Basic and acidic residues" evidence="3">
    <location>
        <begin position="21"/>
        <end position="45"/>
    </location>
</feature>
<evidence type="ECO:0000313" key="6">
    <source>
        <dbReference type="Proteomes" id="UP000277236"/>
    </source>
</evidence>
<dbReference type="AlphaFoldDB" id="A0A3M4LSP9"/>
<evidence type="ECO:0000256" key="3">
    <source>
        <dbReference type="SAM" id="MobiDB-lite"/>
    </source>
</evidence>
<name>A0A3M4LSP9_PSECI</name>
<reference evidence="5 6" key="1">
    <citation type="submission" date="2018-08" db="EMBL/GenBank/DDBJ databases">
        <title>Recombination of ecologically and evolutionarily significant loci maintains genetic cohesion in the Pseudomonas syringae species complex.</title>
        <authorList>
            <person name="Dillon M."/>
            <person name="Thakur S."/>
            <person name="Almeida R.N.D."/>
            <person name="Weir B.S."/>
            <person name="Guttman D.S."/>
        </authorList>
    </citation>
    <scope>NUCLEOTIDE SEQUENCE [LARGE SCALE GENOMIC DNA]</scope>
    <source>
        <strain evidence="5 6">ICMP 3353</strain>
    </source>
</reference>
<feature type="domain" description="N-acetyltransferase" evidence="4">
    <location>
        <begin position="144"/>
        <end position="279"/>
    </location>
</feature>
<gene>
    <name evidence="5" type="ORF">ALQ04_01766</name>
</gene>
<dbReference type="InterPro" id="IPR016181">
    <property type="entry name" value="Acyl_CoA_acyltransferase"/>
</dbReference>
<dbReference type="InterPro" id="IPR000182">
    <property type="entry name" value="GNAT_dom"/>
</dbReference>
<keyword evidence="1 5" id="KW-0808">Transferase</keyword>
<evidence type="ECO:0000259" key="4">
    <source>
        <dbReference type="PROSITE" id="PS51186"/>
    </source>
</evidence>